<dbReference type="Pfam" id="PF00151">
    <property type="entry name" value="Lipase"/>
    <property type="match status" value="1"/>
</dbReference>
<accession>A0A9P0FS90</accession>
<sequence length="364" mass="41312">MHLLIYFYLICTLTDVMVNGREHFSREGRFLRKILNDELEYGDGYGTKWINFPDDEGALHFINMTLDIEAPLSRNMLDNIEYRLYIWNHTGLYIMLNELAEPTDKSNLKLTSQILLSNLPLKVITHGWRSSADSAGVMSVKNAYLETKKSIVITVDWSITADNFLYPWVANETKAIGARIATFLDNLNYRYNISGKEMHLIGHSLGAHVMGNAGSRTKIRISRVTGLDPARPYFEYPPQEDSGKLDSTDAEFVDVIHTCAGLLGFQEPIGTADFYPNNGIAPQPGCDHILKFFEACSHSRSFFYFSESIKYPKSFPAHQCQSWIEFVENRCGQNGYMGESVNRNTTGKYFLRTNAFEPFGKLAA</sequence>
<dbReference type="InterPro" id="IPR000734">
    <property type="entry name" value="TAG_lipase"/>
</dbReference>
<organism evidence="7 8">
    <name type="scientific">Chrysodeixis includens</name>
    <name type="common">Soybean looper</name>
    <name type="synonym">Pseudoplusia includens</name>
    <dbReference type="NCBI Taxonomy" id="689277"/>
    <lineage>
        <taxon>Eukaryota</taxon>
        <taxon>Metazoa</taxon>
        <taxon>Ecdysozoa</taxon>
        <taxon>Arthropoda</taxon>
        <taxon>Hexapoda</taxon>
        <taxon>Insecta</taxon>
        <taxon>Pterygota</taxon>
        <taxon>Neoptera</taxon>
        <taxon>Endopterygota</taxon>
        <taxon>Lepidoptera</taxon>
        <taxon>Glossata</taxon>
        <taxon>Ditrysia</taxon>
        <taxon>Noctuoidea</taxon>
        <taxon>Noctuidae</taxon>
        <taxon>Plusiinae</taxon>
        <taxon>Chrysodeixis</taxon>
    </lineage>
</organism>
<evidence type="ECO:0000256" key="4">
    <source>
        <dbReference type="RuleBase" id="RU004262"/>
    </source>
</evidence>
<evidence type="ECO:0000259" key="6">
    <source>
        <dbReference type="Pfam" id="PF00151"/>
    </source>
</evidence>
<dbReference type="EMBL" id="LR824014">
    <property type="protein sequence ID" value="CAH0581293.1"/>
    <property type="molecule type" value="Genomic_DNA"/>
</dbReference>
<keyword evidence="5" id="KW-0732">Signal</keyword>
<dbReference type="InterPro" id="IPR029058">
    <property type="entry name" value="AB_hydrolase_fold"/>
</dbReference>
<dbReference type="CDD" id="cd00707">
    <property type="entry name" value="Pancreat_lipase_like"/>
    <property type="match status" value="1"/>
</dbReference>
<gene>
    <name evidence="7" type="ORF">CINC_LOCUS1516</name>
</gene>
<dbReference type="PANTHER" id="PTHR11610">
    <property type="entry name" value="LIPASE"/>
    <property type="match status" value="1"/>
</dbReference>
<dbReference type="InterPro" id="IPR013818">
    <property type="entry name" value="Lipase"/>
</dbReference>
<dbReference type="InterPro" id="IPR033906">
    <property type="entry name" value="Lipase_N"/>
</dbReference>
<dbReference type="OrthoDB" id="199913at2759"/>
<feature type="domain" description="Lipase" evidence="6">
    <location>
        <begin position="117"/>
        <end position="359"/>
    </location>
</feature>
<proteinExistence type="inferred from homology"/>
<keyword evidence="8" id="KW-1185">Reference proteome</keyword>
<feature type="signal peptide" evidence="5">
    <location>
        <begin position="1"/>
        <end position="20"/>
    </location>
</feature>
<comment type="similarity">
    <text evidence="2 4">Belongs to the AB hydrolase superfamily. Lipase family.</text>
</comment>
<evidence type="ECO:0000256" key="3">
    <source>
        <dbReference type="ARBA" id="ARBA00022525"/>
    </source>
</evidence>
<dbReference type="SUPFAM" id="SSF53474">
    <property type="entry name" value="alpha/beta-Hydrolases"/>
    <property type="match status" value="1"/>
</dbReference>
<evidence type="ECO:0000256" key="5">
    <source>
        <dbReference type="SAM" id="SignalP"/>
    </source>
</evidence>
<evidence type="ECO:0000313" key="8">
    <source>
        <dbReference type="Proteomes" id="UP001154114"/>
    </source>
</evidence>
<protein>
    <recommendedName>
        <fullName evidence="6">Lipase domain-containing protein</fullName>
    </recommendedName>
</protein>
<dbReference type="Gene3D" id="3.40.50.1820">
    <property type="entry name" value="alpha/beta hydrolase"/>
    <property type="match status" value="1"/>
</dbReference>
<dbReference type="AlphaFoldDB" id="A0A9P0FS90"/>
<dbReference type="GO" id="GO:0005615">
    <property type="term" value="C:extracellular space"/>
    <property type="evidence" value="ECO:0007669"/>
    <property type="project" value="TreeGrafter"/>
</dbReference>
<comment type="subcellular location">
    <subcellularLocation>
        <location evidence="1">Secreted</location>
    </subcellularLocation>
</comment>
<keyword evidence="3" id="KW-0964">Secreted</keyword>
<name>A0A9P0FS90_CHRIL</name>
<reference evidence="7" key="1">
    <citation type="submission" date="2021-12" db="EMBL/GenBank/DDBJ databases">
        <authorList>
            <person name="King R."/>
        </authorList>
    </citation>
    <scope>NUCLEOTIDE SEQUENCE</scope>
</reference>
<feature type="chain" id="PRO_5040406964" description="Lipase domain-containing protein" evidence="5">
    <location>
        <begin position="21"/>
        <end position="364"/>
    </location>
</feature>
<dbReference type="Proteomes" id="UP001154114">
    <property type="component" value="Chromosome 11"/>
</dbReference>
<evidence type="ECO:0000256" key="2">
    <source>
        <dbReference type="ARBA" id="ARBA00010701"/>
    </source>
</evidence>
<dbReference type="PRINTS" id="PR00821">
    <property type="entry name" value="TAGLIPASE"/>
</dbReference>
<evidence type="ECO:0000256" key="1">
    <source>
        <dbReference type="ARBA" id="ARBA00004613"/>
    </source>
</evidence>
<dbReference type="GO" id="GO:0016042">
    <property type="term" value="P:lipid catabolic process"/>
    <property type="evidence" value="ECO:0007669"/>
    <property type="project" value="TreeGrafter"/>
</dbReference>
<dbReference type="PANTHER" id="PTHR11610:SF178">
    <property type="entry name" value="LIPASE MEMBER H-A-LIKE PROTEIN"/>
    <property type="match status" value="1"/>
</dbReference>
<dbReference type="GO" id="GO:0016298">
    <property type="term" value="F:lipase activity"/>
    <property type="evidence" value="ECO:0007669"/>
    <property type="project" value="InterPro"/>
</dbReference>
<evidence type="ECO:0000313" key="7">
    <source>
        <dbReference type="EMBL" id="CAH0581293.1"/>
    </source>
</evidence>